<dbReference type="Proteomes" id="UP000315215">
    <property type="component" value="Chromosome"/>
</dbReference>
<gene>
    <name evidence="4" type="ORF">FN924_03250</name>
</gene>
<protein>
    <submittedName>
        <fullName evidence="4">Glycosyltransferase family 4 protein</fullName>
    </submittedName>
</protein>
<accession>A0A516KD10</accession>
<dbReference type="SUPFAM" id="SSF53756">
    <property type="entry name" value="UDP-Glycosyltransferase/glycogen phosphorylase"/>
    <property type="match status" value="1"/>
</dbReference>
<evidence type="ECO:0000256" key="2">
    <source>
        <dbReference type="ARBA" id="ARBA00022679"/>
    </source>
</evidence>
<sequence length="411" mass="47698">MVKKVCMLVSEHPFLDSRIYKREAKSLKKLGYAVTMVVPRKGGYLFDIDGSPIKDKFLEKRFVHEGIEIVTYDYEESRTPLSKVLSPESQWEQGFNNPLTELGVAQDADFYHVHEYLSLFAGIGVKRKLKRKNKSIKLIYDSHELTPDPFDSRNPEQLRKNLKEKLLLMLKETDYVITISHSIKSWFLSQDPSLQVEVIYNSPPLAQGFTPKTFNKNRMVMCYEGNMDYKRGNKSKILTITDICSKSIDFHFKIIGGTRHGDSIQIPEHLKNKIELTGWVDYYAISAHMKNVDVGWIDYEDLKDSLNRSYAMPNKFFSYLNNGVPVVVNRCHEMETFIRSHRCGLVIDKKEATAEDYAKAILYLSQNKALLKTMSINARKVMEDIYSWEKMENRLKSVYDQLSGKEVLYFT</sequence>
<organism evidence="4 5">
    <name type="scientific">Radiobacillus deserti</name>
    <dbReference type="NCBI Taxonomy" id="2594883"/>
    <lineage>
        <taxon>Bacteria</taxon>
        <taxon>Bacillati</taxon>
        <taxon>Bacillota</taxon>
        <taxon>Bacilli</taxon>
        <taxon>Bacillales</taxon>
        <taxon>Bacillaceae</taxon>
        <taxon>Radiobacillus</taxon>
    </lineage>
</organism>
<feature type="domain" description="Glycosyltransferase subfamily 4-like N-terminal" evidence="3">
    <location>
        <begin position="23"/>
        <end position="201"/>
    </location>
</feature>
<dbReference type="InterPro" id="IPR028098">
    <property type="entry name" value="Glyco_trans_4-like_N"/>
</dbReference>
<dbReference type="OrthoDB" id="9813214at2"/>
<keyword evidence="1" id="KW-0328">Glycosyltransferase</keyword>
<dbReference type="PANTHER" id="PTHR12526">
    <property type="entry name" value="GLYCOSYLTRANSFERASE"/>
    <property type="match status" value="1"/>
</dbReference>
<dbReference type="Pfam" id="PF13439">
    <property type="entry name" value="Glyco_transf_4"/>
    <property type="match status" value="1"/>
</dbReference>
<dbReference type="PANTHER" id="PTHR12526:SF629">
    <property type="entry name" value="TEICHURONIC ACID BIOSYNTHESIS GLYCOSYLTRANSFERASE TUAH-RELATED"/>
    <property type="match status" value="1"/>
</dbReference>
<dbReference type="Pfam" id="PF13692">
    <property type="entry name" value="Glyco_trans_1_4"/>
    <property type="match status" value="1"/>
</dbReference>
<dbReference type="RefSeq" id="WP_143892044.1">
    <property type="nucleotide sequence ID" value="NZ_CP041666.1"/>
</dbReference>
<evidence type="ECO:0000256" key="1">
    <source>
        <dbReference type="ARBA" id="ARBA00022676"/>
    </source>
</evidence>
<dbReference type="Gene3D" id="3.40.50.2000">
    <property type="entry name" value="Glycogen Phosphorylase B"/>
    <property type="match status" value="2"/>
</dbReference>
<name>A0A516KD10_9BACI</name>
<dbReference type="KEGG" id="aqt:FN924_03250"/>
<evidence type="ECO:0000313" key="5">
    <source>
        <dbReference type="Proteomes" id="UP000315215"/>
    </source>
</evidence>
<keyword evidence="5" id="KW-1185">Reference proteome</keyword>
<reference evidence="4 5" key="1">
    <citation type="submission" date="2019-07" db="EMBL/GenBank/DDBJ databases">
        <authorList>
            <person name="Li J."/>
        </authorList>
    </citation>
    <scope>NUCLEOTIDE SEQUENCE [LARGE SCALE GENOMIC DNA]</scope>
    <source>
        <strain evidence="4 5">TKL69</strain>
    </source>
</reference>
<evidence type="ECO:0000259" key="3">
    <source>
        <dbReference type="Pfam" id="PF13439"/>
    </source>
</evidence>
<keyword evidence="2 4" id="KW-0808">Transferase</keyword>
<dbReference type="AlphaFoldDB" id="A0A516KD10"/>
<dbReference type="EMBL" id="CP041666">
    <property type="protein sequence ID" value="QDP39294.1"/>
    <property type="molecule type" value="Genomic_DNA"/>
</dbReference>
<proteinExistence type="predicted"/>
<evidence type="ECO:0000313" key="4">
    <source>
        <dbReference type="EMBL" id="QDP39294.1"/>
    </source>
</evidence>
<dbReference type="GO" id="GO:0016757">
    <property type="term" value="F:glycosyltransferase activity"/>
    <property type="evidence" value="ECO:0007669"/>
    <property type="project" value="UniProtKB-KW"/>
</dbReference>